<sequence length="299" mass="32979">MNKFSKENVIYNFEYGMKEKYRVKPKEPFIVETCDCFHEQIKSEEQVLMEIDMDIVNPATGPIYVEDAMPGDVLKVNIINIELKDKGVAAAIPNAGGLAEESKEAIVRVIEVKDGYAYYLGKKIPINPMIGVIGLAPAEEEGKWGTHTPWKHGGNMDSTIIGKGSSLYFQVQQEGAMLALGDLHAVMGDGELCFTGLEISGEVELEVEVIKTKRKLTWPIVELDDRIEIIASGESLDEATKEAASTAVDLMKDALKVSWAESYVMASLVMDLKISQIVNPKKTARAAIPKNIITMKELL</sequence>
<dbReference type="Proteomes" id="UP000595814">
    <property type="component" value="Chromosome"/>
</dbReference>
<protein>
    <submittedName>
        <fullName evidence="1">Acetamidase/formamidase family protein</fullName>
    </submittedName>
</protein>
<dbReference type="EMBL" id="CP066744">
    <property type="protein sequence ID" value="QQK06929.1"/>
    <property type="molecule type" value="Genomic_DNA"/>
</dbReference>
<evidence type="ECO:0000313" key="1">
    <source>
        <dbReference type="EMBL" id="QQK06929.1"/>
    </source>
</evidence>
<evidence type="ECO:0000313" key="2">
    <source>
        <dbReference type="Proteomes" id="UP000595814"/>
    </source>
</evidence>
<accession>A0AC61MPX9</accession>
<organism evidence="1 2">
    <name type="scientific">Miniphocaeibacter halophilus</name>
    <dbReference type="NCBI Taxonomy" id="2931922"/>
    <lineage>
        <taxon>Bacteria</taxon>
        <taxon>Bacillati</taxon>
        <taxon>Bacillota</taxon>
        <taxon>Tissierellia</taxon>
        <taxon>Tissierellales</taxon>
        <taxon>Peptoniphilaceae</taxon>
        <taxon>Miniphocaeibacter</taxon>
    </lineage>
</organism>
<keyword evidence="2" id="KW-1185">Reference proteome</keyword>
<gene>
    <name evidence="1" type="ORF">JFY71_06155</name>
</gene>
<name>A0AC61MPX9_9FIRM</name>
<reference evidence="1 2" key="1">
    <citation type="journal article" date="2022" name="Int. J. Syst. Evol. Microbiol.">
        <title>Miniphocaeibacter halophilus sp. nov., an ammonium-tolerant acetate-producing bacterium isolated from a biogas system.</title>
        <authorList>
            <person name="Schnurer A."/>
            <person name="Singh A."/>
            <person name="Bi S."/>
            <person name="Qiao W."/>
            <person name="Westerholm M."/>
        </authorList>
    </citation>
    <scope>NUCLEOTIDE SEQUENCE [LARGE SCALE GENOMIC DNA]</scope>
    <source>
        <strain evidence="1 2">AMB_01</strain>
    </source>
</reference>
<proteinExistence type="predicted"/>